<dbReference type="PANTHER" id="PTHR45738:SF5">
    <property type="entry name" value="POLYPHOSPHOINOSITIDE PHOSPHATASE"/>
    <property type="match status" value="1"/>
</dbReference>
<dbReference type="InterPro" id="IPR002013">
    <property type="entry name" value="SAC_dom"/>
</dbReference>
<dbReference type="EMBL" id="CP045890">
    <property type="protein sequence ID" value="QQP56965.1"/>
    <property type="molecule type" value="Genomic_DNA"/>
</dbReference>
<evidence type="ECO:0000256" key="2">
    <source>
        <dbReference type="ARBA" id="ARBA00022801"/>
    </source>
</evidence>
<evidence type="ECO:0000313" key="5">
    <source>
        <dbReference type="EMBL" id="QQP56965.1"/>
    </source>
</evidence>
<keyword evidence="2" id="KW-0378">Hydrolase</keyword>
<reference evidence="6" key="1">
    <citation type="submission" date="2021-01" db="EMBL/GenBank/DDBJ databases">
        <title>Caligus Genome Assembly.</title>
        <authorList>
            <person name="Gallardo-Escarate C."/>
        </authorList>
    </citation>
    <scope>NUCLEOTIDE SEQUENCE [LARGE SCALE GENOMIC DNA]</scope>
</reference>
<evidence type="ECO:0000259" key="4">
    <source>
        <dbReference type="Pfam" id="PF02383"/>
    </source>
</evidence>
<evidence type="ECO:0000256" key="1">
    <source>
        <dbReference type="ARBA" id="ARBA00004308"/>
    </source>
</evidence>
<name>A0A7T8KJH0_CALRO</name>
<accession>A0A7T8KJH0</accession>
<protein>
    <submittedName>
        <fullName evidence="5">FIG4 -like proteinlike</fullName>
    </submittedName>
</protein>
<organism evidence="5 6">
    <name type="scientific">Caligus rogercresseyi</name>
    <name type="common">Sea louse</name>
    <dbReference type="NCBI Taxonomy" id="217165"/>
    <lineage>
        <taxon>Eukaryota</taxon>
        <taxon>Metazoa</taxon>
        <taxon>Ecdysozoa</taxon>
        <taxon>Arthropoda</taxon>
        <taxon>Crustacea</taxon>
        <taxon>Multicrustacea</taxon>
        <taxon>Hexanauplia</taxon>
        <taxon>Copepoda</taxon>
        <taxon>Siphonostomatoida</taxon>
        <taxon>Caligidae</taxon>
        <taxon>Caligus</taxon>
    </lineage>
</organism>
<comment type="subcellular location">
    <subcellularLocation>
        <location evidence="1">Endomembrane system</location>
    </subcellularLocation>
</comment>
<proteinExistence type="predicted"/>
<feature type="domain" description="SAC" evidence="4">
    <location>
        <begin position="15"/>
        <end position="78"/>
    </location>
</feature>
<dbReference type="PANTHER" id="PTHR45738">
    <property type="entry name" value="POLYPHOSPHOINOSITIDE PHOSPHATASE"/>
    <property type="match status" value="1"/>
</dbReference>
<keyword evidence="3" id="KW-0472">Membrane</keyword>
<dbReference type="Proteomes" id="UP000595437">
    <property type="component" value="Chromosome 1"/>
</dbReference>
<dbReference type="GO" id="GO:0046856">
    <property type="term" value="P:phosphatidylinositol dephosphorylation"/>
    <property type="evidence" value="ECO:0007669"/>
    <property type="project" value="InterPro"/>
</dbReference>
<dbReference type="InterPro" id="IPR043573">
    <property type="entry name" value="Fig4-like"/>
</dbReference>
<evidence type="ECO:0000256" key="3">
    <source>
        <dbReference type="ARBA" id="ARBA00023136"/>
    </source>
</evidence>
<evidence type="ECO:0000313" key="6">
    <source>
        <dbReference type="Proteomes" id="UP000595437"/>
    </source>
</evidence>
<sequence>MVPKPPIYVELSDPLAISCGRHFDELLQRFGAPVICVNLVKKESKSKRRKHESILTDELTKSIAYLNQFLPSAHRLQYFISTWQSAGRGDDFTNYILYFNLHPHLLFFSSENNLVMHHLHEISYQALAKTGIYHNKNGYNWYKNKPENRYFKFFESFRNLVV</sequence>
<dbReference type="AlphaFoldDB" id="A0A7T8KJH0"/>
<dbReference type="Pfam" id="PF02383">
    <property type="entry name" value="Syja_N"/>
    <property type="match status" value="1"/>
</dbReference>
<dbReference type="GO" id="GO:0012505">
    <property type="term" value="C:endomembrane system"/>
    <property type="evidence" value="ECO:0007669"/>
    <property type="project" value="UniProtKB-SubCell"/>
</dbReference>
<dbReference type="GO" id="GO:0043813">
    <property type="term" value="F:phosphatidylinositol-3,5-bisphosphate 5-phosphatase activity"/>
    <property type="evidence" value="ECO:0007669"/>
    <property type="project" value="InterPro"/>
</dbReference>
<gene>
    <name evidence="5" type="ORF">FKW44_001810</name>
</gene>
<keyword evidence="6" id="KW-1185">Reference proteome</keyword>
<dbReference type="OrthoDB" id="405996at2759"/>